<evidence type="ECO:0000256" key="1">
    <source>
        <dbReference type="SAM" id="MobiDB-lite"/>
    </source>
</evidence>
<accession>A0A368ZNZ8</accession>
<dbReference type="EMBL" id="QPJQ01000045">
    <property type="protein sequence ID" value="RCW94630.1"/>
    <property type="molecule type" value="Genomic_DNA"/>
</dbReference>
<evidence type="ECO:0000313" key="2">
    <source>
        <dbReference type="EMBL" id="RCW94630.1"/>
    </source>
</evidence>
<feature type="region of interest" description="Disordered" evidence="1">
    <location>
        <begin position="36"/>
        <end position="55"/>
    </location>
</feature>
<sequence length="55" mass="6265">MTKSLKEFRKKINPEVQEAAKAKADKIIANMSSSNHKTNKLFKANNLSTKKPRHL</sequence>
<protein>
    <submittedName>
        <fullName evidence="2">Uncharacterized protein</fullName>
    </submittedName>
</protein>
<evidence type="ECO:0000313" key="3">
    <source>
        <dbReference type="Proteomes" id="UP000253506"/>
    </source>
</evidence>
<dbReference type="Proteomes" id="UP000253506">
    <property type="component" value="Unassembled WGS sequence"/>
</dbReference>
<gene>
    <name evidence="2" type="ORF">DFP77_14528</name>
</gene>
<dbReference type="RefSeq" id="WP_181858589.1">
    <property type="nucleotide sequence ID" value="NZ_JBQDNF010000045.1"/>
</dbReference>
<dbReference type="AlphaFoldDB" id="A0A368ZNZ8"/>
<proteinExistence type="predicted"/>
<reference evidence="2 3" key="1">
    <citation type="submission" date="2018-07" db="EMBL/GenBank/DDBJ databases">
        <title>Genomic Encyclopedia of Type Strains, Phase III (KMG-III): the genomes of soil and plant-associated and newly described type strains.</title>
        <authorList>
            <person name="Whitman W."/>
        </authorList>
    </citation>
    <scope>NUCLEOTIDE SEQUENCE [LARGE SCALE GENOMIC DNA]</scope>
    <source>
        <strain evidence="2 3">CECT 7731</strain>
    </source>
</reference>
<organism evidence="2 3">
    <name type="scientific">Marinomonas foliarum</name>
    <dbReference type="NCBI Taxonomy" id="491950"/>
    <lineage>
        <taxon>Bacteria</taxon>
        <taxon>Pseudomonadati</taxon>
        <taxon>Pseudomonadota</taxon>
        <taxon>Gammaproteobacteria</taxon>
        <taxon>Oceanospirillales</taxon>
        <taxon>Oceanospirillaceae</taxon>
        <taxon>Marinomonas</taxon>
    </lineage>
</organism>
<comment type="caution">
    <text evidence="2">The sequence shown here is derived from an EMBL/GenBank/DDBJ whole genome shotgun (WGS) entry which is preliminary data.</text>
</comment>
<name>A0A368ZNZ8_9GAMM</name>